<dbReference type="SUPFAM" id="SSF46785">
    <property type="entry name" value="Winged helix' DNA-binding domain"/>
    <property type="match status" value="1"/>
</dbReference>
<evidence type="ECO:0000256" key="1">
    <source>
        <dbReference type="ARBA" id="ARBA00022614"/>
    </source>
</evidence>
<dbReference type="Pfam" id="PF00931">
    <property type="entry name" value="NB-ARC"/>
    <property type="match status" value="1"/>
</dbReference>
<organism evidence="5 6">
    <name type="scientific">Ziziphus jujuba</name>
    <name type="common">Chinese jujube</name>
    <name type="synonym">Ziziphus sativa</name>
    <dbReference type="NCBI Taxonomy" id="326968"/>
    <lineage>
        <taxon>Eukaryota</taxon>
        <taxon>Viridiplantae</taxon>
        <taxon>Streptophyta</taxon>
        <taxon>Embryophyta</taxon>
        <taxon>Tracheophyta</taxon>
        <taxon>Spermatophyta</taxon>
        <taxon>Magnoliopsida</taxon>
        <taxon>eudicotyledons</taxon>
        <taxon>Gunneridae</taxon>
        <taxon>Pentapetalae</taxon>
        <taxon>rosids</taxon>
        <taxon>fabids</taxon>
        <taxon>Rosales</taxon>
        <taxon>Rhamnaceae</taxon>
        <taxon>Paliureae</taxon>
        <taxon>Ziziphus</taxon>
    </lineage>
</organism>
<protein>
    <submittedName>
        <fullName evidence="6">Disease resistance protein RUN1-like</fullName>
    </submittedName>
</protein>
<evidence type="ECO:0000256" key="3">
    <source>
        <dbReference type="ARBA" id="ARBA00022821"/>
    </source>
</evidence>
<dbReference type="InterPro" id="IPR058192">
    <property type="entry name" value="WHD_ROQ1-like"/>
</dbReference>
<dbReference type="SMART" id="SM00255">
    <property type="entry name" value="TIR"/>
    <property type="match status" value="1"/>
</dbReference>
<keyword evidence="1" id="KW-0433">Leucine-rich repeat</keyword>
<evidence type="ECO:0000313" key="5">
    <source>
        <dbReference type="Proteomes" id="UP001652623"/>
    </source>
</evidence>
<dbReference type="InterPro" id="IPR002182">
    <property type="entry name" value="NB-ARC"/>
</dbReference>
<dbReference type="SUPFAM" id="SSF52200">
    <property type="entry name" value="Toll/Interleukin receptor TIR domain"/>
    <property type="match status" value="1"/>
</dbReference>
<keyword evidence="2" id="KW-0677">Repeat</keyword>
<dbReference type="InterPro" id="IPR036390">
    <property type="entry name" value="WH_DNA-bd_sf"/>
</dbReference>
<dbReference type="GeneID" id="112492205"/>
<dbReference type="Gene3D" id="3.40.50.300">
    <property type="entry name" value="P-loop containing nucleotide triphosphate hydrolases"/>
    <property type="match status" value="1"/>
</dbReference>
<dbReference type="Proteomes" id="UP001652623">
    <property type="component" value="Chromosome 3"/>
</dbReference>
<reference evidence="6" key="1">
    <citation type="submission" date="2025-08" db="UniProtKB">
        <authorList>
            <consortium name="RefSeq"/>
        </authorList>
    </citation>
    <scope>IDENTIFICATION</scope>
    <source>
        <tissue evidence="6">Seedling</tissue>
    </source>
</reference>
<feature type="domain" description="TIR" evidence="4">
    <location>
        <begin position="11"/>
        <end position="183"/>
    </location>
</feature>
<evidence type="ECO:0000259" key="4">
    <source>
        <dbReference type="PROSITE" id="PS50104"/>
    </source>
</evidence>
<accession>A0ABM4A5F1</accession>
<dbReference type="Pfam" id="PF23282">
    <property type="entry name" value="WHD_ROQ1"/>
    <property type="match status" value="1"/>
</dbReference>
<dbReference type="InterPro" id="IPR003593">
    <property type="entry name" value="AAA+_ATPase"/>
</dbReference>
<name>A0ABM4A5F1_ZIZJJ</name>
<dbReference type="Gene3D" id="3.40.50.10140">
    <property type="entry name" value="Toll/interleukin-1 receptor homology (TIR) domain"/>
    <property type="match status" value="1"/>
</dbReference>
<dbReference type="RefSeq" id="XP_060671958.1">
    <property type="nucleotide sequence ID" value="XM_060815975.1"/>
</dbReference>
<proteinExistence type="predicted"/>
<dbReference type="InterPro" id="IPR035897">
    <property type="entry name" value="Toll_tir_struct_dom_sf"/>
</dbReference>
<dbReference type="InterPro" id="IPR044974">
    <property type="entry name" value="Disease_R_plants"/>
</dbReference>
<sequence length="549" mass="63791">MENPSSSNSIKTYDVFLSFRGEDTRSSFTGYLYHALSQRGILTFRDDEMLERGEDVFSTLLKAIEESECSLVILSKNYASSIWCLDELVKIVECMKDSRKLIFPIFYHVKPSDVRHQKGSFGEAFRRHEERFRSNLEKVQRWRIALTIIADIAGYHIHRGGDPEWKIIQEVTELIWKRVSDVVETKTSLIKKEKAAKRSNKNVQEIKAVDVERLPGMDSLVNDFHSSLCESLANVRFIGICGISGIGKTTLAEVYYRSISNNFQYKSFLRNVKNVCEKKENINGLVYLQTQLLSDILEEKFTIADVRSGMDMIKSSLYDKKVLIVLDDVDTLDQLKVLAKKATWFGSGSIVIVTTKDESLLARTYEERIIYRVEQLKDREALQLFSWKSFENRNPSRGYGVLSRQMIEYANGVPLTLEVLGSFLWTKDESKWTSTLDRLREYHPRNLRIVDILQICFDELKELEKHIFLDIAYFFNGCQKDYVTKIMEESGFSAESGIIVLNRKSLLRIDENTLWMHELLQEMGREIVRKECQKEPEGRSRLWDVHYCP</sequence>
<dbReference type="PRINTS" id="PR00364">
    <property type="entry name" value="DISEASERSIST"/>
</dbReference>
<dbReference type="InterPro" id="IPR000157">
    <property type="entry name" value="TIR_dom"/>
</dbReference>
<dbReference type="SMART" id="SM00382">
    <property type="entry name" value="AAA"/>
    <property type="match status" value="1"/>
</dbReference>
<dbReference type="InterPro" id="IPR027417">
    <property type="entry name" value="P-loop_NTPase"/>
</dbReference>
<dbReference type="InterPro" id="IPR042197">
    <property type="entry name" value="Apaf_helical"/>
</dbReference>
<gene>
    <name evidence="6" type="primary">LOC112492205</name>
</gene>
<evidence type="ECO:0000313" key="6">
    <source>
        <dbReference type="RefSeq" id="XP_060671958.1"/>
    </source>
</evidence>
<dbReference type="PANTHER" id="PTHR11017">
    <property type="entry name" value="LEUCINE-RICH REPEAT-CONTAINING PROTEIN"/>
    <property type="match status" value="1"/>
</dbReference>
<dbReference type="Pfam" id="PF01582">
    <property type="entry name" value="TIR"/>
    <property type="match status" value="1"/>
</dbReference>
<keyword evidence="3" id="KW-0611">Plant defense</keyword>
<dbReference type="PROSITE" id="PS50104">
    <property type="entry name" value="TIR"/>
    <property type="match status" value="1"/>
</dbReference>
<keyword evidence="5" id="KW-1185">Reference proteome</keyword>
<dbReference type="SUPFAM" id="SSF52540">
    <property type="entry name" value="P-loop containing nucleoside triphosphate hydrolases"/>
    <property type="match status" value="1"/>
</dbReference>
<dbReference type="Gene3D" id="1.10.8.430">
    <property type="entry name" value="Helical domain of apoptotic protease-activating factors"/>
    <property type="match status" value="1"/>
</dbReference>
<dbReference type="PANTHER" id="PTHR11017:SF559">
    <property type="entry name" value="DISEASE RESISTANCE PROTEIN CHL1"/>
    <property type="match status" value="1"/>
</dbReference>
<evidence type="ECO:0000256" key="2">
    <source>
        <dbReference type="ARBA" id="ARBA00022737"/>
    </source>
</evidence>